<reference evidence="1 2" key="1">
    <citation type="submission" date="2019-07" db="EMBL/GenBank/DDBJ databases">
        <title>Ln-dependent methylotrophs.</title>
        <authorList>
            <person name="Tani A."/>
        </authorList>
    </citation>
    <scope>NUCLEOTIDE SEQUENCE [LARGE SCALE GENOMIC DNA]</scope>
    <source>
        <strain evidence="1 2">SM89A</strain>
    </source>
</reference>
<dbReference type="Proteomes" id="UP000316781">
    <property type="component" value="Unassembled WGS sequence"/>
</dbReference>
<accession>A0A549SCX6</accession>
<organism evidence="1 2">
    <name type="scientific">Methylosinus sporium</name>
    <dbReference type="NCBI Taxonomy" id="428"/>
    <lineage>
        <taxon>Bacteria</taxon>
        <taxon>Pseudomonadati</taxon>
        <taxon>Pseudomonadota</taxon>
        <taxon>Alphaproteobacteria</taxon>
        <taxon>Hyphomicrobiales</taxon>
        <taxon>Methylocystaceae</taxon>
        <taxon>Methylosinus</taxon>
    </lineage>
</organism>
<evidence type="ECO:0000313" key="1">
    <source>
        <dbReference type="EMBL" id="TRL23896.1"/>
    </source>
</evidence>
<gene>
    <name evidence="1" type="ORF">FM996_20685</name>
</gene>
<dbReference type="EMBL" id="VJMF01000113">
    <property type="protein sequence ID" value="TRL23896.1"/>
    <property type="molecule type" value="Genomic_DNA"/>
</dbReference>
<dbReference type="RefSeq" id="WP_185966633.1">
    <property type="nucleotide sequence ID" value="NZ_VJMF01000113.1"/>
</dbReference>
<comment type="caution">
    <text evidence="1">The sequence shown here is derived from an EMBL/GenBank/DDBJ whole genome shotgun (WGS) entry which is preliminary data.</text>
</comment>
<dbReference type="AlphaFoldDB" id="A0A549SCX6"/>
<protein>
    <submittedName>
        <fullName evidence="1">Uncharacterized protein</fullName>
    </submittedName>
</protein>
<evidence type="ECO:0000313" key="2">
    <source>
        <dbReference type="Proteomes" id="UP000316781"/>
    </source>
</evidence>
<name>A0A549SCX6_METSR</name>
<sequence>MLPKMKLAFQSISHLASWVVVLFFVLFAPVVNSFFVPVDVRYQTMSRRTGPSDWLSKIALSDSSSLDILFVGHSQTLTNIDHSVLQHEIARRGVSATSATVAMTWANFDFAYLYLSELFRHRSVKLVVLPLGPRQESSHSATKYLRRLQTADPGLSLANLRMAATNYAEMSLISLRLLSALAFPPGRQVLQGYRWWREVGENEEQTHGTWLAERGFQSRDGMEKKNFHVVGIREGVDGYTLVSHNDPTFQDLRFGEESLSDFEMAYVPAIRELCEKHGANLVLLRQPLMRSDEIDSVSIPRRARDLGVPILYATLRSTFGTGDAGIMKDYFYNESHLNANGAKQNAYAIAKAIMPFLATTISKAHD</sequence>
<proteinExistence type="predicted"/>